<evidence type="ECO:0000259" key="2">
    <source>
        <dbReference type="SMART" id="SM00746"/>
    </source>
</evidence>
<dbReference type="GO" id="GO:0004519">
    <property type="term" value="F:endonuclease activity"/>
    <property type="evidence" value="ECO:0007669"/>
    <property type="project" value="InterPro"/>
</dbReference>
<feature type="domain" description="TRASH" evidence="2">
    <location>
        <begin position="107"/>
        <end position="138"/>
    </location>
</feature>
<reference evidence="3 4" key="1">
    <citation type="submission" date="2019-12" db="EMBL/GenBank/DDBJ databases">
        <title>Halocatena pleomorpha gen. nov. sp. nov., an extremely halophilic archaeon of family Halobacteriaceae isolated from saltpan soil.</title>
        <authorList>
            <person name="Pal Y."/>
            <person name="Verma A."/>
            <person name="Krishnamurthi S."/>
            <person name="Kumar P."/>
        </authorList>
    </citation>
    <scope>NUCLEOTIDE SEQUENCE [LARGE SCALE GENOMIC DNA]</scope>
    <source>
        <strain evidence="3 4">JCM 16495</strain>
    </source>
</reference>
<keyword evidence="4" id="KW-1185">Reference proteome</keyword>
<evidence type="ECO:0000313" key="4">
    <source>
        <dbReference type="Proteomes" id="UP000451471"/>
    </source>
</evidence>
<comment type="caution">
    <text evidence="3">The sequence shown here is derived from an EMBL/GenBank/DDBJ whole genome shotgun (WGS) entry which is preliminary data.</text>
</comment>
<dbReference type="CDD" id="cd00085">
    <property type="entry name" value="HNHc"/>
    <property type="match status" value="1"/>
</dbReference>
<dbReference type="AlphaFoldDB" id="A0A6B0GPE6"/>
<evidence type="ECO:0000259" key="1">
    <source>
        <dbReference type="SMART" id="SM00507"/>
    </source>
</evidence>
<dbReference type="SMART" id="SM00507">
    <property type="entry name" value="HNHc"/>
    <property type="match status" value="1"/>
</dbReference>
<dbReference type="EMBL" id="WSZK01000036">
    <property type="protein sequence ID" value="MWG36590.1"/>
    <property type="molecule type" value="Genomic_DNA"/>
</dbReference>
<dbReference type="InterPro" id="IPR002711">
    <property type="entry name" value="HNH"/>
</dbReference>
<sequence length="347" mass="38568">MGNRGDKLLEVEHDGDRYYCPSPGCDYDTESKMGLKVHYGRSKDHDGSIAGDLIECKQCGEKARATIQGGDEESKFCSRECHGLWKSEHRLGEDAHAWKGGKITLTCDWCGETHERFPSDKSRRFCSPKCHMEWRSEGLDMGGKANPAWGGREDIECESCGDVFQVPTGNTAGRRFCSQSCAGDWLSDRAGEAHPLRNRVELECAECGDTFEETPSRASTRVCCGYECASERRSRLYSGEGHPNWRGGKSIYDAVKKLLGPVPFPSARAETRASTGGECEWCDTTREENGRALDVHHIVPIMAGGNHAQENLMALCRSCHRTAELYTRELLHPVLVEGDTHSVRDKT</sequence>
<dbReference type="RefSeq" id="WP_158206241.1">
    <property type="nucleotide sequence ID" value="NZ_WSZK01000036.1"/>
</dbReference>
<dbReference type="GO" id="GO:0003676">
    <property type="term" value="F:nucleic acid binding"/>
    <property type="evidence" value="ECO:0007669"/>
    <property type="project" value="InterPro"/>
</dbReference>
<dbReference type="Pfam" id="PF01844">
    <property type="entry name" value="HNH"/>
    <property type="match status" value="1"/>
</dbReference>
<organism evidence="3 4">
    <name type="scientific">Halomarina oriensis</name>
    <dbReference type="NCBI Taxonomy" id="671145"/>
    <lineage>
        <taxon>Archaea</taxon>
        <taxon>Methanobacteriati</taxon>
        <taxon>Methanobacteriota</taxon>
        <taxon>Stenosarchaea group</taxon>
        <taxon>Halobacteria</taxon>
        <taxon>Halobacteriales</taxon>
        <taxon>Natronomonadaceae</taxon>
        <taxon>Halomarina</taxon>
    </lineage>
</organism>
<dbReference type="GO" id="GO:0008270">
    <property type="term" value="F:zinc ion binding"/>
    <property type="evidence" value="ECO:0007669"/>
    <property type="project" value="InterPro"/>
</dbReference>
<protein>
    <recommendedName>
        <fullName evidence="5">HNH endonuclease</fullName>
    </recommendedName>
</protein>
<name>A0A6B0GPE6_9EURY</name>
<dbReference type="InterPro" id="IPR003615">
    <property type="entry name" value="HNH_nuc"/>
</dbReference>
<feature type="domain" description="TRASH" evidence="2">
    <location>
        <begin position="157"/>
        <end position="189"/>
    </location>
</feature>
<evidence type="ECO:0000313" key="3">
    <source>
        <dbReference type="EMBL" id="MWG36590.1"/>
    </source>
</evidence>
<feature type="domain" description="TRASH" evidence="2">
    <location>
        <begin position="56"/>
        <end position="89"/>
    </location>
</feature>
<accession>A0A6B0GPE6</accession>
<gene>
    <name evidence="3" type="ORF">GQS65_19210</name>
</gene>
<dbReference type="SMART" id="SM00746">
    <property type="entry name" value="TRASH"/>
    <property type="match status" value="3"/>
</dbReference>
<feature type="domain" description="HNH nuclease" evidence="1">
    <location>
        <begin position="266"/>
        <end position="321"/>
    </location>
</feature>
<evidence type="ECO:0008006" key="5">
    <source>
        <dbReference type="Google" id="ProtNLM"/>
    </source>
</evidence>
<dbReference type="InterPro" id="IPR011017">
    <property type="entry name" value="TRASH_dom"/>
</dbReference>
<proteinExistence type="predicted"/>
<dbReference type="OrthoDB" id="11472at2157"/>
<dbReference type="Proteomes" id="UP000451471">
    <property type="component" value="Unassembled WGS sequence"/>
</dbReference>
<dbReference type="Gene3D" id="1.10.30.50">
    <property type="match status" value="1"/>
</dbReference>